<dbReference type="InterPro" id="IPR001959">
    <property type="entry name" value="Transposase"/>
</dbReference>
<gene>
    <name evidence="11" type="ORF">KA717_17625</name>
</gene>
<sequence length="367" mass="42027">MLLGFKTELKLNNKQRTTLAKHAGTARHAWNQGLALTKAVLDHNQAHPDDKIKFPSAIDLHKWLVAYVKPQFPWYYESSKCAGQWALIHLKDAWSRCFKKIGGAPRFKKKGEQDSFTLDGTLKILGANKIQVPVIGVLKTYESLPQNVKPKTVTISRQADKWFMSFRLEIDPIPVEKTNPSVGVDLGVKHFATLSNGEVFDVPKDYKRIKAKIAKLQYLNRHKLKGSTNWKKANQRLARLYYRLSSLRKDWLHKLTSYLAKSFAVVCIEDLNVSGMMANPKLAGASSELGWYEFRRQLTYKCELYGSELKVISRWTPSSKLHHQCDYKNEELTLKDRIFVCPRCNESLDRDLNAALNIERFGLSLSS</sequence>
<keyword evidence="6" id="KW-0238">DNA-binding</keyword>
<dbReference type="KEGG" id="wna:KA717_17625"/>
<evidence type="ECO:0000256" key="2">
    <source>
        <dbReference type="ARBA" id="ARBA00011044"/>
    </source>
</evidence>
<evidence type="ECO:0000259" key="9">
    <source>
        <dbReference type="Pfam" id="PF07282"/>
    </source>
</evidence>
<evidence type="ECO:0000259" key="8">
    <source>
        <dbReference type="Pfam" id="PF01385"/>
    </source>
</evidence>
<dbReference type="GO" id="GO:0006310">
    <property type="term" value="P:DNA recombination"/>
    <property type="evidence" value="ECO:0007669"/>
    <property type="project" value="UniProtKB-KW"/>
</dbReference>
<dbReference type="PANTHER" id="PTHR30405:SF25">
    <property type="entry name" value="RNA-GUIDED DNA ENDONUCLEASE INSQ-RELATED"/>
    <property type="match status" value="1"/>
</dbReference>
<dbReference type="GO" id="GO:0046872">
    <property type="term" value="F:metal ion binding"/>
    <property type="evidence" value="ECO:0007669"/>
    <property type="project" value="UniProtKB-KW"/>
</dbReference>
<feature type="domain" description="Probable transposase IS891/IS1136/IS1341" evidence="8">
    <location>
        <begin position="166"/>
        <end position="277"/>
    </location>
</feature>
<dbReference type="InterPro" id="IPR010095">
    <property type="entry name" value="Cas12f1-like_TNB"/>
</dbReference>
<dbReference type="Pfam" id="PF12323">
    <property type="entry name" value="HTH_OrfB_IS605"/>
    <property type="match status" value="1"/>
</dbReference>
<dbReference type="GO" id="GO:0032196">
    <property type="term" value="P:transposition"/>
    <property type="evidence" value="ECO:0007669"/>
    <property type="project" value="UniProtKB-KW"/>
</dbReference>
<dbReference type="GO" id="GO:0003677">
    <property type="term" value="F:DNA binding"/>
    <property type="evidence" value="ECO:0007669"/>
    <property type="project" value="UniProtKB-KW"/>
</dbReference>
<keyword evidence="7" id="KW-0233">DNA recombination</keyword>
<dbReference type="NCBIfam" id="TIGR01766">
    <property type="entry name" value="IS200/IS605 family accessory protein TnpB-like domain"/>
    <property type="match status" value="1"/>
</dbReference>
<feature type="domain" description="Transposase putative helix-turn-helix" evidence="10">
    <location>
        <begin position="1"/>
        <end position="39"/>
    </location>
</feature>
<keyword evidence="3" id="KW-0815">Transposition</keyword>
<dbReference type="PANTHER" id="PTHR30405">
    <property type="entry name" value="TRANSPOSASE"/>
    <property type="match status" value="1"/>
</dbReference>
<evidence type="ECO:0000256" key="6">
    <source>
        <dbReference type="ARBA" id="ARBA00023125"/>
    </source>
</evidence>
<dbReference type="Pfam" id="PF07282">
    <property type="entry name" value="Cas12f1-like_TNB"/>
    <property type="match status" value="1"/>
</dbReference>
<evidence type="ECO:0000259" key="10">
    <source>
        <dbReference type="Pfam" id="PF12323"/>
    </source>
</evidence>
<evidence type="ECO:0000256" key="5">
    <source>
        <dbReference type="ARBA" id="ARBA00022833"/>
    </source>
</evidence>
<organism evidence="11">
    <name type="scientific">Woronichinia naegeliana WA131</name>
    <dbReference type="NCBI Taxonomy" id="2824559"/>
    <lineage>
        <taxon>Bacteria</taxon>
        <taxon>Bacillati</taxon>
        <taxon>Cyanobacteriota</taxon>
        <taxon>Cyanophyceae</taxon>
        <taxon>Synechococcales</taxon>
        <taxon>Coelosphaeriaceae</taxon>
        <taxon>Woronichinia</taxon>
    </lineage>
</organism>
<protein>
    <submittedName>
        <fullName evidence="11">Transposase</fullName>
    </submittedName>
</protein>
<evidence type="ECO:0000256" key="7">
    <source>
        <dbReference type="ARBA" id="ARBA00023172"/>
    </source>
</evidence>
<comment type="similarity">
    <text evidence="2">In the N-terminal section; belongs to the transposase 2 family.</text>
</comment>
<evidence type="ECO:0000256" key="4">
    <source>
        <dbReference type="ARBA" id="ARBA00022723"/>
    </source>
</evidence>
<comment type="similarity">
    <text evidence="1">In the C-terminal section; belongs to the transposase 35 family.</text>
</comment>
<dbReference type="EMBL" id="CP073041">
    <property type="protein sequence ID" value="UXE64162.1"/>
    <property type="molecule type" value="Genomic_DNA"/>
</dbReference>
<evidence type="ECO:0000256" key="3">
    <source>
        <dbReference type="ARBA" id="ARBA00022578"/>
    </source>
</evidence>
<keyword evidence="5" id="KW-0862">Zinc</keyword>
<proteinExistence type="inferred from homology"/>
<dbReference type="Proteomes" id="UP001065613">
    <property type="component" value="Chromosome"/>
</dbReference>
<dbReference type="Pfam" id="PF01385">
    <property type="entry name" value="OrfB_IS605"/>
    <property type="match status" value="1"/>
</dbReference>
<dbReference type="InterPro" id="IPR051399">
    <property type="entry name" value="RNA-guided_DNA_endo/Transpos"/>
</dbReference>
<reference evidence="11" key="1">
    <citation type="submission" date="2021-04" db="EMBL/GenBank/DDBJ databases">
        <title>Genome sequence of Woronichinia naegeliana from Washington state freshwater lake bloom.</title>
        <authorList>
            <person name="Dreher T.W."/>
        </authorList>
    </citation>
    <scope>NUCLEOTIDE SEQUENCE</scope>
    <source>
        <strain evidence="11">WA131</strain>
    </source>
</reference>
<dbReference type="InterPro" id="IPR021027">
    <property type="entry name" value="Transposase_put_HTH"/>
</dbReference>
<dbReference type="NCBIfam" id="NF040570">
    <property type="entry name" value="guided_TnpB"/>
    <property type="match status" value="1"/>
</dbReference>
<evidence type="ECO:0000313" key="11">
    <source>
        <dbReference type="EMBL" id="UXE64162.1"/>
    </source>
</evidence>
<dbReference type="AlphaFoldDB" id="A0A977L2E2"/>
<name>A0A977L2E2_9CYAN</name>
<feature type="domain" description="Cas12f1-like TNB" evidence="9">
    <location>
        <begin position="291"/>
        <end position="358"/>
    </location>
</feature>
<accession>A0A977L2E2</accession>
<evidence type="ECO:0000256" key="1">
    <source>
        <dbReference type="ARBA" id="ARBA00008761"/>
    </source>
</evidence>
<keyword evidence="4" id="KW-0479">Metal-binding</keyword>